<comment type="caution">
    <text evidence="2">The sequence shown here is derived from an EMBL/GenBank/DDBJ whole genome shotgun (WGS) entry which is preliminary data.</text>
</comment>
<feature type="transmembrane region" description="Helical" evidence="1">
    <location>
        <begin position="106"/>
        <end position="127"/>
    </location>
</feature>
<protein>
    <submittedName>
        <fullName evidence="2">Uncharacterized protein</fullName>
    </submittedName>
</protein>
<feature type="transmembrane region" description="Helical" evidence="1">
    <location>
        <begin position="271"/>
        <end position="289"/>
    </location>
</feature>
<keyword evidence="1" id="KW-0472">Membrane</keyword>
<dbReference type="Proteomes" id="UP000252731">
    <property type="component" value="Unassembled WGS sequence"/>
</dbReference>
<keyword evidence="1" id="KW-1133">Transmembrane helix</keyword>
<accession>A0A366JXX9</accession>
<sequence length="484" mass="55973">MKLSNLLKLYMLECKAFWREYRNLAKINLIFYIIFCLSLYLIIYIAMIFDVNHFIILNTYLLLLIIIFGARNFDNKVKVLTSKKTNYLYTLPLSAKTIVKLKSLKFRIAFILDSTIIFFPLFLILLIQNFNLIDLILYTIMGFCIGGILSFYKQYIAIRRAKHHPFSYFKSFLLGVIFALLIVQGRLIIDLNSEEILKFYKEILAFNLSGAAGNIILACAPFIAFKNHLYIIKFNHKKTGRSEPFSFIELKGEVSRQIIISNREGGFLKKVLNSLFLYIGFFVSLVYFSQQIGTANIFSDDLIFIFSIVIISRNTKLFFISRPVHNDAGMVYSFVFAKYKISKILISRIVINISTAIISSIFVLAPLFYISLAPSQLIAAILLVGTLFILALSLIQEYYSVFKVKFFEALENEHRGSMIKRVIWESSMIMVTLYGFLFIKAISISILHYYLIIIGFLFLAISLVFFAKIIKGNENFYGELKEYY</sequence>
<evidence type="ECO:0000313" key="3">
    <source>
        <dbReference type="Proteomes" id="UP000252731"/>
    </source>
</evidence>
<feature type="transmembrane region" description="Helical" evidence="1">
    <location>
        <begin position="204"/>
        <end position="225"/>
    </location>
</feature>
<gene>
    <name evidence="2" type="ORF">DFO70_10425</name>
</gene>
<reference evidence="2 3" key="1">
    <citation type="submission" date="2018-06" db="EMBL/GenBank/DDBJ databases">
        <title>Freshwater and sediment microbial communities from various areas in North America, analyzing microbe dynamics in response to fracking.</title>
        <authorList>
            <person name="Lamendella R."/>
        </authorList>
    </citation>
    <scope>NUCLEOTIDE SEQUENCE [LARGE SCALE GENOMIC DNA]</scope>
    <source>
        <strain evidence="2 3">14_TX</strain>
    </source>
</reference>
<dbReference type="AlphaFoldDB" id="A0A366JXX9"/>
<feature type="transmembrane region" description="Helical" evidence="1">
    <location>
        <begin position="55"/>
        <end position="73"/>
    </location>
</feature>
<proteinExistence type="predicted"/>
<dbReference type="RefSeq" id="WP_113882180.1">
    <property type="nucleotide sequence ID" value="NZ_QNSF01000004.1"/>
</dbReference>
<evidence type="ECO:0000313" key="2">
    <source>
        <dbReference type="EMBL" id="RBP94386.1"/>
    </source>
</evidence>
<dbReference type="EMBL" id="QNSF01000004">
    <property type="protein sequence ID" value="RBP94386.1"/>
    <property type="molecule type" value="Genomic_DNA"/>
</dbReference>
<feature type="transmembrane region" description="Helical" evidence="1">
    <location>
        <begin position="377"/>
        <end position="401"/>
    </location>
</feature>
<organism evidence="2 3">
    <name type="scientific">Cytobacillus firmus</name>
    <name type="common">Bacillus firmus</name>
    <dbReference type="NCBI Taxonomy" id="1399"/>
    <lineage>
        <taxon>Bacteria</taxon>
        <taxon>Bacillati</taxon>
        <taxon>Bacillota</taxon>
        <taxon>Bacilli</taxon>
        <taxon>Bacillales</taxon>
        <taxon>Bacillaceae</taxon>
        <taxon>Cytobacillus</taxon>
    </lineage>
</organism>
<feature type="transmembrane region" description="Helical" evidence="1">
    <location>
        <begin position="172"/>
        <end position="189"/>
    </location>
</feature>
<keyword evidence="1" id="KW-0812">Transmembrane</keyword>
<name>A0A366JXX9_CYTFI</name>
<feature type="transmembrane region" description="Helical" evidence="1">
    <location>
        <begin position="422"/>
        <end position="442"/>
    </location>
</feature>
<keyword evidence="3" id="KW-1185">Reference proteome</keyword>
<feature type="transmembrane region" description="Helical" evidence="1">
    <location>
        <begin position="133"/>
        <end position="152"/>
    </location>
</feature>
<evidence type="ECO:0000256" key="1">
    <source>
        <dbReference type="SAM" id="Phobius"/>
    </source>
</evidence>
<feature type="transmembrane region" description="Helical" evidence="1">
    <location>
        <begin position="29"/>
        <end position="49"/>
    </location>
</feature>
<feature type="transmembrane region" description="Helical" evidence="1">
    <location>
        <begin position="349"/>
        <end position="371"/>
    </location>
</feature>
<feature type="transmembrane region" description="Helical" evidence="1">
    <location>
        <begin position="448"/>
        <end position="467"/>
    </location>
</feature>